<protein>
    <submittedName>
        <fullName evidence="10">M13 family metallopeptidase</fullName>
    </submittedName>
</protein>
<dbReference type="PANTHER" id="PTHR11733">
    <property type="entry name" value="ZINC METALLOPROTEASE FAMILY M13 NEPRILYSIN-RELATED"/>
    <property type="match status" value="1"/>
</dbReference>
<dbReference type="PRINTS" id="PR00786">
    <property type="entry name" value="NEPRILYSIN"/>
</dbReference>
<dbReference type="Gene3D" id="3.40.390.10">
    <property type="entry name" value="Collagenase (Catalytic Domain)"/>
    <property type="match status" value="1"/>
</dbReference>
<dbReference type="InterPro" id="IPR018497">
    <property type="entry name" value="Peptidase_M13_C"/>
</dbReference>
<evidence type="ECO:0000259" key="8">
    <source>
        <dbReference type="Pfam" id="PF01431"/>
    </source>
</evidence>
<dbReference type="CDD" id="cd08662">
    <property type="entry name" value="M13"/>
    <property type="match status" value="1"/>
</dbReference>
<evidence type="ECO:0000259" key="9">
    <source>
        <dbReference type="Pfam" id="PF05649"/>
    </source>
</evidence>
<feature type="domain" description="Peptidase M13 N-terminal" evidence="9">
    <location>
        <begin position="9"/>
        <end position="385"/>
    </location>
</feature>
<comment type="cofactor">
    <cofactor evidence="1">
        <name>Zn(2+)</name>
        <dbReference type="ChEBI" id="CHEBI:29105"/>
    </cofactor>
</comment>
<keyword evidence="5" id="KW-0378">Hydrolase</keyword>
<keyword evidence="3" id="KW-0645">Protease</keyword>
<keyword evidence="7" id="KW-0482">Metalloprotease</keyword>
<evidence type="ECO:0000313" key="10">
    <source>
        <dbReference type="EMBL" id="MFD1671388.1"/>
    </source>
</evidence>
<reference evidence="11" key="1">
    <citation type="journal article" date="2019" name="Int. J. Syst. Evol. Microbiol.">
        <title>The Global Catalogue of Microorganisms (GCM) 10K type strain sequencing project: providing services to taxonomists for standard genome sequencing and annotation.</title>
        <authorList>
            <consortium name="The Broad Institute Genomics Platform"/>
            <consortium name="The Broad Institute Genome Sequencing Center for Infectious Disease"/>
            <person name="Wu L."/>
            <person name="Ma J."/>
        </authorList>
    </citation>
    <scope>NUCLEOTIDE SEQUENCE [LARGE SCALE GENOMIC DNA]</scope>
    <source>
        <strain evidence="11">CCM 8896</strain>
    </source>
</reference>
<dbReference type="PANTHER" id="PTHR11733:SF167">
    <property type="entry name" value="FI17812P1-RELATED"/>
    <property type="match status" value="1"/>
</dbReference>
<evidence type="ECO:0000256" key="6">
    <source>
        <dbReference type="ARBA" id="ARBA00022833"/>
    </source>
</evidence>
<keyword evidence="6" id="KW-0862">Zinc</keyword>
<evidence type="ECO:0000256" key="5">
    <source>
        <dbReference type="ARBA" id="ARBA00022801"/>
    </source>
</evidence>
<name>A0ABW4J6V5_9LACO</name>
<accession>A0ABW4J6V5</accession>
<dbReference type="SUPFAM" id="SSF55486">
    <property type="entry name" value="Metalloproteases ('zincins'), catalytic domain"/>
    <property type="match status" value="1"/>
</dbReference>
<keyword evidence="11" id="KW-1185">Reference proteome</keyword>
<keyword evidence="4" id="KW-0479">Metal-binding</keyword>
<evidence type="ECO:0000256" key="7">
    <source>
        <dbReference type="ARBA" id="ARBA00023049"/>
    </source>
</evidence>
<dbReference type="InterPro" id="IPR000718">
    <property type="entry name" value="Peptidase_M13"/>
</dbReference>
<evidence type="ECO:0000256" key="1">
    <source>
        <dbReference type="ARBA" id="ARBA00001947"/>
    </source>
</evidence>
<feature type="domain" description="Peptidase M13 C-terminal" evidence="8">
    <location>
        <begin position="439"/>
        <end position="629"/>
    </location>
</feature>
<dbReference type="InterPro" id="IPR024079">
    <property type="entry name" value="MetalloPept_cat_dom_sf"/>
</dbReference>
<dbReference type="PROSITE" id="PS51885">
    <property type="entry name" value="NEPRILYSIN"/>
    <property type="match status" value="1"/>
</dbReference>
<dbReference type="Pfam" id="PF01431">
    <property type="entry name" value="Peptidase_M13"/>
    <property type="match status" value="1"/>
</dbReference>
<dbReference type="InterPro" id="IPR008753">
    <property type="entry name" value="Peptidase_M13_N"/>
</dbReference>
<dbReference type="Gene3D" id="1.10.1380.10">
    <property type="entry name" value="Neutral endopeptidase , domain2"/>
    <property type="match status" value="1"/>
</dbReference>
<proteinExistence type="inferred from homology"/>
<evidence type="ECO:0000256" key="4">
    <source>
        <dbReference type="ARBA" id="ARBA00022723"/>
    </source>
</evidence>
<gene>
    <name evidence="10" type="ORF">ACFQ5M_04695</name>
</gene>
<dbReference type="RefSeq" id="WP_191988495.1">
    <property type="nucleotide sequence ID" value="NZ_JBHTOP010000007.1"/>
</dbReference>
<dbReference type="Proteomes" id="UP001597267">
    <property type="component" value="Unassembled WGS sequence"/>
</dbReference>
<evidence type="ECO:0000256" key="2">
    <source>
        <dbReference type="ARBA" id="ARBA00007357"/>
    </source>
</evidence>
<dbReference type="EMBL" id="JBHTOP010000007">
    <property type="protein sequence ID" value="MFD1671388.1"/>
    <property type="molecule type" value="Genomic_DNA"/>
</dbReference>
<dbReference type="Pfam" id="PF05649">
    <property type="entry name" value="Peptidase_M13_N"/>
    <property type="match status" value="1"/>
</dbReference>
<dbReference type="InterPro" id="IPR042089">
    <property type="entry name" value="Peptidase_M13_dom_2"/>
</dbReference>
<evidence type="ECO:0000313" key="11">
    <source>
        <dbReference type="Proteomes" id="UP001597267"/>
    </source>
</evidence>
<comment type="similarity">
    <text evidence="2">Belongs to the peptidase M13 family.</text>
</comment>
<evidence type="ECO:0000256" key="3">
    <source>
        <dbReference type="ARBA" id="ARBA00022670"/>
    </source>
</evidence>
<comment type="caution">
    <text evidence="10">The sequence shown here is derived from an EMBL/GenBank/DDBJ whole genome shotgun (WGS) entry which is preliminary data.</text>
</comment>
<sequence>MENNTAYRNDLYEAVNGQWAKTAVIPDDKATTGGFADLADDVEKKLMADLAAFEAGTKTYDNPLMAEVVKLYRLAKDFDRRDQEGYQPIQGELDRVQALEGYLDLAQQLPDWYKDLPTPFGLQVDADMKDTAKNVVYAFAPSLYLPDKPYYEADNENGQQLLAVFEQMSLKLLQMVGLSETTAQTTLKQALAFDRSLVPYVKSAEDWADYTSMYNPVDFATFSHYSAQLDLGQLVTTLIQATPEAVIVAEPNFYQNIDAILTDENFENLKSWLYLGVILGSAGSLSEDFRQTGGIYHRALSGSKVAMSQTKAAYYTATNRFSQVVGDYYGKTYFGPEARADVTQMVTTMIAVYKRRLAQNDWLSADTKEKAIVKLDKIVIKVGYPEKIKAIYQKFHIDEHKSLYENLENLSRLVLEDNLDRFNRPVDRTEWGMPAQMVNAMYDPSKNDITFPAAILQAPFYSLKQTASENYGGIGAVIAHEISHAFDNNGAKFDEYGNLNNWWTEADYAKFKQLTQATIDQFDGLPFAGGKVNGKLVVSENVADAGGLSCALEATKQTADPDLRAFFINWARIWRMAATTQYQQLRLATDVHAPNVLRANVQPKNLEEFYDTFGVVAGDGMYLAPKDRVKIW</sequence>
<organism evidence="10 11">
    <name type="scientific">Agrilactobacillus yilanensis</name>
    <dbReference type="NCBI Taxonomy" id="2485997"/>
    <lineage>
        <taxon>Bacteria</taxon>
        <taxon>Bacillati</taxon>
        <taxon>Bacillota</taxon>
        <taxon>Bacilli</taxon>
        <taxon>Lactobacillales</taxon>
        <taxon>Lactobacillaceae</taxon>
        <taxon>Agrilactobacillus</taxon>
    </lineage>
</organism>